<feature type="domain" description="NACHT" evidence="3">
    <location>
        <begin position="443"/>
        <end position="598"/>
    </location>
</feature>
<dbReference type="AlphaFoldDB" id="A0A7C3VG03"/>
<organism evidence="5">
    <name type="scientific">Planktothricoides sp. SpSt-374</name>
    <dbReference type="NCBI Taxonomy" id="2282167"/>
    <lineage>
        <taxon>Bacteria</taxon>
        <taxon>Bacillati</taxon>
        <taxon>Cyanobacteriota</taxon>
        <taxon>Cyanophyceae</taxon>
        <taxon>Oscillatoriophycideae</taxon>
        <taxon>Oscillatoriales</taxon>
        <taxon>Oscillatoriaceae</taxon>
        <taxon>Planktothricoides</taxon>
    </lineage>
</organism>
<sequence length="837" mass="94546">MQPKNYSKFWQVLPAAMLFLLITIFEQDKSWGWECTPEKINAQIEKFAASDAEQKAALDTVAKCGESAVSILEQVILDKNQQKLRIRLNAIFTLGKMGVTAQEAVPELLKIQSDRQNETQASRYSAILALAKIVAADDVNANQRNWAIEGLIQTLGDQDDLLIEAAAEALAKINDPAIPALKNALKNPDYGIQLGAALALGQIDGQVKLAVDSLISQLDSPNIEWQERSFDYLNNVFDLIKQNRIKPDIELPILTDYILATTTSLEAIQNQRIDLEQIKSQPEIDELESKLSDTLKLLENIKYSPRLLWELLAKHPAIWILGLYGLLFSGYGLLLWWRPLWLLAWNDWLKRYGEIAIPIKVLPISVPLRWVVLGGLFHYHPRVLDAWVAQQIDGSAREEFLNQETVKIREIYIPVKLELDQQQIDAASPEKLRHIFAKAQSRLLIWGEGGAGKTSLACQIAKWAMEADSSQRLCPHRMLPVLIQEDLKFEDKSDPLVFIEAIRGRVQDLSDRQDPISKELLEKLLRKQRILVIVDRFSEMSEATQKAICPERADFPVYALIVTSRAETTLSPVSKHTVKILRLGGSDLAQFMEKYLQEKALQKQNKEGKEEVKPNLLDNPKLFFDACGDLSDLLLKFKRQNRSSTALFAKLYMEVLIGFQTGEYENDMPKNIPELMLAYVNKINGQVMEGKLADRALHQDLKKIAWECLKENYRPTAAKIDVALAAIGGDDAADRLAYLENRLYLLKTSNPGKDKISFDLDPLAEYFAGLHLVDFYGSNEELWQEFLAKAKAMPSGTDAIQGLIMAVRDCCLIKQQEAQLPPFLIHELDSAILKLSN</sequence>
<accession>A0A7C3VG03</accession>
<evidence type="ECO:0000259" key="4">
    <source>
        <dbReference type="Pfam" id="PF22731"/>
    </source>
</evidence>
<evidence type="ECO:0000313" key="5">
    <source>
        <dbReference type="EMBL" id="HGG00099.1"/>
    </source>
</evidence>
<keyword evidence="2" id="KW-0605">Phycobilisome</keyword>
<dbReference type="Pfam" id="PF05729">
    <property type="entry name" value="NACHT"/>
    <property type="match status" value="1"/>
</dbReference>
<dbReference type="InterPro" id="IPR011989">
    <property type="entry name" value="ARM-like"/>
</dbReference>
<dbReference type="EMBL" id="DSPX01000049">
    <property type="protein sequence ID" value="HGG00099.1"/>
    <property type="molecule type" value="Genomic_DNA"/>
</dbReference>
<evidence type="ECO:0000256" key="2">
    <source>
        <dbReference type="ARBA" id="ARBA00022738"/>
    </source>
</evidence>
<dbReference type="InterPro" id="IPR027417">
    <property type="entry name" value="P-loop_NTPase"/>
</dbReference>
<dbReference type="InterPro" id="IPR007111">
    <property type="entry name" value="NACHT_NTPase"/>
</dbReference>
<protein>
    <submittedName>
        <fullName evidence="5">NACHT domain-containing protein</fullName>
    </submittedName>
</protein>
<reference evidence="5" key="1">
    <citation type="journal article" date="2020" name="mSystems">
        <title>Genome- and Community-Level Interaction Insights into Carbon Utilization and Element Cycling Functions of Hydrothermarchaeota in Hydrothermal Sediment.</title>
        <authorList>
            <person name="Zhou Z."/>
            <person name="Liu Y."/>
            <person name="Xu W."/>
            <person name="Pan J."/>
            <person name="Luo Z.H."/>
            <person name="Li M."/>
        </authorList>
    </citation>
    <scope>NUCLEOTIDE SEQUENCE [LARGE SCALE GENOMIC DNA]</scope>
    <source>
        <strain evidence="5">SpSt-374</strain>
    </source>
</reference>
<evidence type="ECO:0000259" key="3">
    <source>
        <dbReference type="Pfam" id="PF05729"/>
    </source>
</evidence>
<dbReference type="SMART" id="SM00567">
    <property type="entry name" value="EZ_HEAT"/>
    <property type="match status" value="3"/>
</dbReference>
<proteinExistence type="predicted"/>
<dbReference type="Gene3D" id="3.40.50.300">
    <property type="entry name" value="P-loop containing nucleotide triphosphate hydrolases"/>
    <property type="match status" value="1"/>
</dbReference>
<name>A0A7C3VG03_9CYAN</name>
<dbReference type="Gene3D" id="1.25.10.10">
    <property type="entry name" value="Leucine-rich Repeat Variant"/>
    <property type="match status" value="1"/>
</dbReference>
<evidence type="ECO:0000256" key="1">
    <source>
        <dbReference type="ARBA" id="ARBA00022549"/>
    </source>
</evidence>
<dbReference type="PANTHER" id="PTHR46312:SF2">
    <property type="entry name" value="NUCLEOTIDE-BINDING OLIGOMERIZATION DOMAIN-CONTAINING PROTEIN 2-LIKE"/>
    <property type="match status" value="1"/>
</dbReference>
<comment type="caution">
    <text evidence="5">The sequence shown here is derived from an EMBL/GenBank/DDBJ whole genome shotgun (WGS) entry which is preliminary data.</text>
</comment>
<dbReference type="InterPro" id="IPR054589">
    <property type="entry name" value="NCH4"/>
</dbReference>
<dbReference type="InterPro" id="IPR004155">
    <property type="entry name" value="PBS_lyase_HEAT"/>
</dbReference>
<dbReference type="SUPFAM" id="SSF48371">
    <property type="entry name" value="ARM repeat"/>
    <property type="match status" value="1"/>
</dbReference>
<dbReference type="Pfam" id="PF13646">
    <property type="entry name" value="HEAT_2"/>
    <property type="match status" value="1"/>
</dbReference>
<dbReference type="InterPro" id="IPR016024">
    <property type="entry name" value="ARM-type_fold"/>
</dbReference>
<feature type="domain" description="NACHT C-terminal Helical" evidence="4">
    <location>
        <begin position="793"/>
        <end position="829"/>
    </location>
</feature>
<dbReference type="GO" id="GO:0030089">
    <property type="term" value="C:phycobilisome"/>
    <property type="evidence" value="ECO:0007669"/>
    <property type="project" value="UniProtKB-KW"/>
</dbReference>
<dbReference type="SUPFAM" id="SSF52540">
    <property type="entry name" value="P-loop containing nucleoside triphosphate hydrolases"/>
    <property type="match status" value="1"/>
</dbReference>
<dbReference type="Pfam" id="PF22731">
    <property type="entry name" value="NCH4"/>
    <property type="match status" value="1"/>
</dbReference>
<dbReference type="PANTHER" id="PTHR46312">
    <property type="entry name" value="NACHT DOMAIN-CONTAINING PROTEIN"/>
    <property type="match status" value="1"/>
</dbReference>
<keyword evidence="1" id="KW-0042">Antenna complex</keyword>
<gene>
    <name evidence="5" type="ORF">ENR15_05405</name>
</gene>